<protein>
    <recommendedName>
        <fullName evidence="3">N-acetyltransferase domain-containing protein</fullName>
    </recommendedName>
</protein>
<dbReference type="OrthoDB" id="2292496at2"/>
<evidence type="ECO:0000313" key="2">
    <source>
        <dbReference type="Proteomes" id="UP000051647"/>
    </source>
</evidence>
<name>A0A0R1SQJ8_9LACO</name>
<gene>
    <name evidence="1" type="ORF">FC27_GL001994</name>
</gene>
<keyword evidence="2" id="KW-1185">Reference proteome</keyword>
<dbReference type="EMBL" id="AZFA01000006">
    <property type="protein sequence ID" value="KRL67403.1"/>
    <property type="molecule type" value="Genomic_DNA"/>
</dbReference>
<dbReference type="PATRIC" id="fig|1423815.3.peg.2045"/>
<evidence type="ECO:0008006" key="3">
    <source>
        <dbReference type="Google" id="ProtNLM"/>
    </source>
</evidence>
<proteinExistence type="predicted"/>
<evidence type="ECO:0000313" key="1">
    <source>
        <dbReference type="EMBL" id="KRL67403.1"/>
    </source>
</evidence>
<dbReference type="AlphaFoldDB" id="A0A0R1SQJ8"/>
<dbReference type="STRING" id="1423815.FC27_GL001994"/>
<accession>A0A0R1SQJ8</accession>
<reference evidence="1 2" key="1">
    <citation type="journal article" date="2015" name="Genome Announc.">
        <title>Expanding the biotechnology potential of lactobacilli through comparative genomics of 213 strains and associated genera.</title>
        <authorList>
            <person name="Sun Z."/>
            <person name="Harris H.M."/>
            <person name="McCann A."/>
            <person name="Guo C."/>
            <person name="Argimon S."/>
            <person name="Zhang W."/>
            <person name="Yang X."/>
            <person name="Jeffery I.B."/>
            <person name="Cooney J.C."/>
            <person name="Kagawa T.F."/>
            <person name="Liu W."/>
            <person name="Song Y."/>
            <person name="Salvetti E."/>
            <person name="Wrobel A."/>
            <person name="Rasinkangas P."/>
            <person name="Parkhill J."/>
            <person name="Rea M.C."/>
            <person name="O'Sullivan O."/>
            <person name="Ritari J."/>
            <person name="Douillard F.P."/>
            <person name="Paul Ross R."/>
            <person name="Yang R."/>
            <person name="Briner A.E."/>
            <person name="Felis G.E."/>
            <person name="de Vos W.M."/>
            <person name="Barrangou R."/>
            <person name="Klaenhammer T.R."/>
            <person name="Caufield P.W."/>
            <person name="Cui Y."/>
            <person name="Zhang H."/>
            <person name="O'Toole P.W."/>
        </authorList>
    </citation>
    <scope>NUCLEOTIDE SEQUENCE [LARGE SCALE GENOMIC DNA]</scope>
    <source>
        <strain evidence="1 2">DSM 14857</strain>
    </source>
</reference>
<dbReference type="Proteomes" id="UP000051647">
    <property type="component" value="Unassembled WGS sequence"/>
</dbReference>
<dbReference type="eggNOG" id="ENOG5030AFA">
    <property type="taxonomic scope" value="Bacteria"/>
</dbReference>
<dbReference type="RefSeq" id="WP_155802161.1">
    <property type="nucleotide sequence ID" value="NZ_AZFA01000006.1"/>
</dbReference>
<organism evidence="1 2">
    <name type="scientific">Companilactobacillus versmoldensis DSM 14857 = KCTC 3814</name>
    <dbReference type="NCBI Taxonomy" id="1423815"/>
    <lineage>
        <taxon>Bacteria</taxon>
        <taxon>Bacillati</taxon>
        <taxon>Bacillota</taxon>
        <taxon>Bacilli</taxon>
        <taxon>Lactobacillales</taxon>
        <taxon>Lactobacillaceae</taxon>
        <taxon>Companilactobacillus</taxon>
    </lineage>
</organism>
<sequence>MIKVKSYRPLVTENLIWDFPSRFKLKTASDFMQEDLSDLTDFISQTAKETMSNQSAYWFIEDKKSQKIVSLVTLKDIDHDKHAATLSIEFDCQLNDDLYDEIIERLYMLVNEQLKLVELSIGNVPSKICNFFTLNGYNLLNNKLKRK</sequence>
<comment type="caution">
    <text evidence="1">The sequence shown here is derived from an EMBL/GenBank/DDBJ whole genome shotgun (WGS) entry which is preliminary data.</text>
</comment>